<dbReference type="AlphaFoldDB" id="A0A7W7ZMD3"/>
<dbReference type="Proteomes" id="UP000584867">
    <property type="component" value="Unassembled WGS sequence"/>
</dbReference>
<name>A0A7W7ZMD3_9BACT</name>
<organism evidence="1 2">
    <name type="scientific">Granulicella mallensis</name>
    <dbReference type="NCBI Taxonomy" id="940614"/>
    <lineage>
        <taxon>Bacteria</taxon>
        <taxon>Pseudomonadati</taxon>
        <taxon>Acidobacteriota</taxon>
        <taxon>Terriglobia</taxon>
        <taxon>Terriglobales</taxon>
        <taxon>Acidobacteriaceae</taxon>
        <taxon>Granulicella</taxon>
    </lineage>
</organism>
<evidence type="ECO:0000313" key="1">
    <source>
        <dbReference type="EMBL" id="MBB5062602.1"/>
    </source>
</evidence>
<protein>
    <submittedName>
        <fullName evidence="1">Uncharacterized protein</fullName>
    </submittedName>
</protein>
<gene>
    <name evidence="1" type="ORF">HDF15_000932</name>
</gene>
<sequence>MTGGNFLLTRLLTQIERVLSVSDLHLVSVAVVEAAGDSLVIGPGWRGLRQIILKHYAK</sequence>
<comment type="caution">
    <text evidence="1">The sequence shown here is derived from an EMBL/GenBank/DDBJ whole genome shotgun (WGS) entry which is preliminary data.</text>
</comment>
<proteinExistence type="predicted"/>
<reference evidence="1 2" key="1">
    <citation type="submission" date="2020-08" db="EMBL/GenBank/DDBJ databases">
        <title>Genomic Encyclopedia of Type Strains, Phase IV (KMG-V): Genome sequencing to study the core and pangenomes of soil and plant-associated prokaryotes.</title>
        <authorList>
            <person name="Whitman W."/>
        </authorList>
    </citation>
    <scope>NUCLEOTIDE SEQUENCE [LARGE SCALE GENOMIC DNA]</scope>
    <source>
        <strain evidence="1 2">X5P3</strain>
    </source>
</reference>
<dbReference type="EMBL" id="JACHIO010000003">
    <property type="protein sequence ID" value="MBB5062602.1"/>
    <property type="molecule type" value="Genomic_DNA"/>
</dbReference>
<evidence type="ECO:0000313" key="2">
    <source>
        <dbReference type="Proteomes" id="UP000584867"/>
    </source>
</evidence>
<accession>A0A7W7ZMD3</accession>